<keyword evidence="2 5" id="KW-0863">Zinc-finger</keyword>
<feature type="coiled-coil region" evidence="6">
    <location>
        <begin position="434"/>
        <end position="496"/>
    </location>
</feature>
<evidence type="ECO:0000256" key="3">
    <source>
        <dbReference type="ARBA" id="ARBA00022833"/>
    </source>
</evidence>
<evidence type="ECO:0000256" key="2">
    <source>
        <dbReference type="ARBA" id="ARBA00022771"/>
    </source>
</evidence>
<evidence type="ECO:0000313" key="11">
    <source>
        <dbReference type="Proteomes" id="UP000663842"/>
    </source>
</evidence>
<protein>
    <recommendedName>
        <fullName evidence="12">RUN and FYVE domain-containing protein 2</fullName>
    </recommendedName>
</protein>
<dbReference type="EMBL" id="CAJOBF010001274">
    <property type="protein sequence ID" value="CAF3932797.1"/>
    <property type="molecule type" value="Genomic_DNA"/>
</dbReference>
<accession>A0A819JGK5</accession>
<feature type="coiled-coil region" evidence="6">
    <location>
        <begin position="531"/>
        <end position="603"/>
    </location>
</feature>
<keyword evidence="3" id="KW-0862">Zinc</keyword>
<dbReference type="InterPro" id="IPR000306">
    <property type="entry name" value="Znf_FYVE"/>
</dbReference>
<sequence>MDLILDDNNKNLFTMKKMPFSLNSEGRSLSSLFNSNEPNNSDNLIIEQQNLLCVFKLVVKDLLNLSLKHERLMEKEYFPLKHFFIVFEHILLHGYTGKKSFAMSSSSNRKDLWPIIDIISRKSTDTHLSEISTSSKEMTNVRTPLGRVRAWLRLALMQKHLADYFKILVEQKEELKELYERGALLLSDESIIIPGLLVGLNVLDFNLCLREATLDYPIETPIYYSLYLRERRLSSISSSNSHPPGAIKDPIDELDDLSIASKMRMRRTSVKDNDTATATDTASTESSDETKSDAASDKRLSSILDQKSYIEEINRNLQKTLVSLQNKLQALEQTNKTLVENDGQQKTRIEQLEEVSTKLTSEKEQIQASHQRKIDALTADIEVERETYNKSRAGFDSMYHELQKKYEDECASKQKIESVYQTQLSRNNEFIESTKELEKDIDVKKVLYDRMKEENESLTENLQIEKTRNNEQEHQIQLKDKENQMLRQTINELETKHAPVSVPDWSTGFRISLNILIEQVNQQIHGLGSTNESLNRALAKSDNDKTSLETDLNVEKEFHQRLQKALKNEKDKVLTLQIDIHELNSMKQEYDAYRKEMTKKQNDFEKKFQDQDETIEELALKLEAYIKREHESREKDGIRASGWMKDEDVKECCQCRKEFGALRRKHHCRQCGQIFCEACVSTKLTLLGTNKPVRVCDECCKHVLAQCAVNGP</sequence>
<dbReference type="AlphaFoldDB" id="A0A819JGK5"/>
<keyword evidence="1" id="KW-0479">Metal-binding</keyword>
<dbReference type="InterPro" id="IPR017455">
    <property type="entry name" value="Znf_FYVE-rel"/>
</dbReference>
<feature type="region of interest" description="Disordered" evidence="7">
    <location>
        <begin position="265"/>
        <end position="298"/>
    </location>
</feature>
<evidence type="ECO:0000259" key="8">
    <source>
        <dbReference type="PROSITE" id="PS50178"/>
    </source>
</evidence>
<dbReference type="SMART" id="SM00593">
    <property type="entry name" value="RUN"/>
    <property type="match status" value="1"/>
</dbReference>
<dbReference type="SMART" id="SM00064">
    <property type="entry name" value="FYVE"/>
    <property type="match status" value="1"/>
</dbReference>
<dbReference type="PROSITE" id="PS50826">
    <property type="entry name" value="RUN"/>
    <property type="match status" value="1"/>
</dbReference>
<reference evidence="10" key="1">
    <citation type="submission" date="2021-02" db="EMBL/GenBank/DDBJ databases">
        <authorList>
            <person name="Nowell W R."/>
        </authorList>
    </citation>
    <scope>NUCLEOTIDE SEQUENCE</scope>
</reference>
<keyword evidence="4 6" id="KW-0175">Coiled coil</keyword>
<dbReference type="InterPro" id="IPR037213">
    <property type="entry name" value="Run_dom_sf"/>
</dbReference>
<evidence type="ECO:0000256" key="1">
    <source>
        <dbReference type="ARBA" id="ARBA00022723"/>
    </source>
</evidence>
<dbReference type="InterPro" id="IPR047335">
    <property type="entry name" value="RUFY1-3"/>
</dbReference>
<dbReference type="InterPro" id="IPR011011">
    <property type="entry name" value="Znf_FYVE_PHD"/>
</dbReference>
<dbReference type="Pfam" id="PF02759">
    <property type="entry name" value="RUN"/>
    <property type="match status" value="1"/>
</dbReference>
<evidence type="ECO:0000256" key="6">
    <source>
        <dbReference type="SAM" id="Coils"/>
    </source>
</evidence>
<feature type="coiled-coil region" evidence="6">
    <location>
        <begin position="314"/>
        <end position="369"/>
    </location>
</feature>
<name>A0A819JGK5_9BILA</name>
<dbReference type="PANTHER" id="PTHR45956">
    <property type="entry name" value="RUN AND FYVE DOMAIN-CONTAINING PROTEIN 2-LIKE PROTEIN"/>
    <property type="match status" value="1"/>
</dbReference>
<dbReference type="GO" id="GO:0008270">
    <property type="term" value="F:zinc ion binding"/>
    <property type="evidence" value="ECO:0007669"/>
    <property type="project" value="UniProtKB-KW"/>
</dbReference>
<evidence type="ECO:0000259" key="9">
    <source>
        <dbReference type="PROSITE" id="PS50826"/>
    </source>
</evidence>
<dbReference type="Proteomes" id="UP000663842">
    <property type="component" value="Unassembled WGS sequence"/>
</dbReference>
<dbReference type="GO" id="GO:0005737">
    <property type="term" value="C:cytoplasm"/>
    <property type="evidence" value="ECO:0007669"/>
    <property type="project" value="TreeGrafter"/>
</dbReference>
<dbReference type="PROSITE" id="PS50178">
    <property type="entry name" value="ZF_FYVE"/>
    <property type="match status" value="1"/>
</dbReference>
<comment type="caution">
    <text evidence="10">The sequence shown here is derived from an EMBL/GenBank/DDBJ whole genome shotgun (WGS) entry which is preliminary data.</text>
</comment>
<feature type="domain" description="FYVE-type" evidence="8">
    <location>
        <begin position="646"/>
        <end position="704"/>
    </location>
</feature>
<dbReference type="Pfam" id="PF01363">
    <property type="entry name" value="FYVE"/>
    <property type="match status" value="1"/>
</dbReference>
<evidence type="ECO:0000256" key="7">
    <source>
        <dbReference type="SAM" id="MobiDB-lite"/>
    </source>
</evidence>
<dbReference type="InterPro" id="IPR004012">
    <property type="entry name" value="Run_dom"/>
</dbReference>
<evidence type="ECO:0000313" key="10">
    <source>
        <dbReference type="EMBL" id="CAF3932797.1"/>
    </source>
</evidence>
<dbReference type="PANTHER" id="PTHR45956:SF6">
    <property type="entry name" value="RUN DOMAIN-CONTAINING PROTEIN"/>
    <property type="match status" value="1"/>
</dbReference>
<gene>
    <name evidence="10" type="ORF">UXM345_LOCUS12297</name>
</gene>
<feature type="compositionally biased region" description="Basic and acidic residues" evidence="7">
    <location>
        <begin position="288"/>
        <end position="298"/>
    </location>
</feature>
<dbReference type="SUPFAM" id="SSF140741">
    <property type="entry name" value="RUN domain-like"/>
    <property type="match status" value="1"/>
</dbReference>
<evidence type="ECO:0000256" key="4">
    <source>
        <dbReference type="ARBA" id="ARBA00023054"/>
    </source>
</evidence>
<dbReference type="FunFam" id="1.20.58.900:FF:000011">
    <property type="entry name" value="Uncharacterized protein, isoform B"/>
    <property type="match status" value="1"/>
</dbReference>
<feature type="domain" description="RUN" evidence="9">
    <location>
        <begin position="74"/>
        <end position="212"/>
    </location>
</feature>
<evidence type="ECO:0008006" key="12">
    <source>
        <dbReference type="Google" id="ProtNLM"/>
    </source>
</evidence>
<dbReference type="InterPro" id="IPR013083">
    <property type="entry name" value="Znf_RING/FYVE/PHD"/>
</dbReference>
<dbReference type="Gene3D" id="1.20.58.900">
    <property type="match status" value="1"/>
</dbReference>
<evidence type="ECO:0000256" key="5">
    <source>
        <dbReference type="PROSITE-ProRule" id="PRU00091"/>
    </source>
</evidence>
<dbReference type="SUPFAM" id="SSF57903">
    <property type="entry name" value="FYVE/PHD zinc finger"/>
    <property type="match status" value="1"/>
</dbReference>
<organism evidence="10 11">
    <name type="scientific">Rotaria magnacalcarata</name>
    <dbReference type="NCBI Taxonomy" id="392030"/>
    <lineage>
        <taxon>Eukaryota</taxon>
        <taxon>Metazoa</taxon>
        <taxon>Spiralia</taxon>
        <taxon>Gnathifera</taxon>
        <taxon>Rotifera</taxon>
        <taxon>Eurotatoria</taxon>
        <taxon>Bdelloidea</taxon>
        <taxon>Philodinida</taxon>
        <taxon>Philodinidae</taxon>
        <taxon>Rotaria</taxon>
    </lineage>
</organism>
<dbReference type="CDD" id="cd17681">
    <property type="entry name" value="RUN_RUFY1_like"/>
    <property type="match status" value="1"/>
</dbReference>
<feature type="compositionally biased region" description="Low complexity" evidence="7">
    <location>
        <begin position="275"/>
        <end position="285"/>
    </location>
</feature>
<proteinExistence type="predicted"/>
<dbReference type="Gene3D" id="3.30.40.10">
    <property type="entry name" value="Zinc/RING finger domain, C3HC4 (zinc finger)"/>
    <property type="match status" value="1"/>
</dbReference>